<evidence type="ECO:0000256" key="5">
    <source>
        <dbReference type="ARBA" id="ARBA00022989"/>
    </source>
</evidence>
<feature type="transmembrane region" description="Helical" evidence="8">
    <location>
        <begin position="265"/>
        <end position="289"/>
    </location>
</feature>
<dbReference type="GO" id="GO:0016020">
    <property type="term" value="C:membrane"/>
    <property type="evidence" value="ECO:0007669"/>
    <property type="project" value="UniProtKB-SubCell"/>
</dbReference>
<dbReference type="SUPFAM" id="SSF53448">
    <property type="entry name" value="Nucleotide-diphospho-sugar transferases"/>
    <property type="match status" value="1"/>
</dbReference>
<feature type="compositionally biased region" description="Low complexity" evidence="7">
    <location>
        <begin position="149"/>
        <end position="163"/>
    </location>
</feature>
<comment type="subcellular location">
    <subcellularLocation>
        <location evidence="1">Membrane</location>
        <topology evidence="1">Multi-pass membrane protein</topology>
    </subcellularLocation>
</comment>
<keyword evidence="10" id="KW-1185">Reference proteome</keyword>
<keyword evidence="6 8" id="KW-0472">Membrane</keyword>
<keyword evidence="3" id="KW-0808">Transferase</keyword>
<evidence type="ECO:0000256" key="1">
    <source>
        <dbReference type="ARBA" id="ARBA00004141"/>
    </source>
</evidence>
<comment type="caution">
    <text evidence="9">The sequence shown here is derived from an EMBL/GenBank/DDBJ whole genome shotgun (WGS) entry which is preliminary data.</text>
</comment>
<dbReference type="Pfam" id="PF13641">
    <property type="entry name" value="Glyco_tranf_2_3"/>
    <property type="match status" value="1"/>
</dbReference>
<reference evidence="9 10" key="1">
    <citation type="journal article" date="2013" name="Fungal Biol.">
        <title>Analysis of microsatellite markers in the genome of the plant pathogen Ceratocystis fimbriata.</title>
        <authorList>
            <person name="Simpson M.C."/>
            <person name="Wilken P.M."/>
            <person name="Coetzee M.P."/>
            <person name="Wingfield M.J."/>
            <person name="Wingfield B.D."/>
        </authorList>
    </citation>
    <scope>NUCLEOTIDE SEQUENCE [LARGE SCALE GENOMIC DNA]</scope>
    <source>
        <strain evidence="9 10">CBS 114723</strain>
    </source>
</reference>
<feature type="transmembrane region" description="Helical" evidence="8">
    <location>
        <begin position="569"/>
        <end position="594"/>
    </location>
</feature>
<feature type="transmembrane region" description="Helical" evidence="8">
    <location>
        <begin position="746"/>
        <end position="767"/>
    </location>
</feature>
<keyword evidence="5 8" id="KW-1133">Transmembrane helix</keyword>
<feature type="transmembrane region" description="Helical" evidence="8">
    <location>
        <begin position="810"/>
        <end position="827"/>
    </location>
</feature>
<organism evidence="9 10">
    <name type="scientific">Ceratocystis fimbriata CBS 114723</name>
    <dbReference type="NCBI Taxonomy" id="1035309"/>
    <lineage>
        <taxon>Eukaryota</taxon>
        <taxon>Fungi</taxon>
        <taxon>Dikarya</taxon>
        <taxon>Ascomycota</taxon>
        <taxon>Pezizomycotina</taxon>
        <taxon>Sordariomycetes</taxon>
        <taxon>Hypocreomycetidae</taxon>
        <taxon>Microascales</taxon>
        <taxon>Ceratocystidaceae</taxon>
        <taxon>Ceratocystis</taxon>
    </lineage>
</organism>
<dbReference type="CDD" id="cd06421">
    <property type="entry name" value="CESA_CelA_like"/>
    <property type="match status" value="1"/>
</dbReference>
<dbReference type="PANTHER" id="PTHR43867:SF2">
    <property type="entry name" value="CELLULOSE SYNTHASE CATALYTIC SUBUNIT A [UDP-FORMING]"/>
    <property type="match status" value="1"/>
</dbReference>
<sequence length="828" mass="92531">MLGNNSQQNQGYDPQQQQQAYEIDEIQNSPPPQAYYEENQVLGRSIAGNSRPFSPQNGQQQQPEQMSPSQMPQGHSPIPQIAAPYQMGSSQINSSGELMSPYGQVMPHNPDGQSGGSSSWGPLWAPPGSSTTLRYSVQSSTMDTPYHSRPTTPTGRGRATPQGLAAKGEWGTSMQPPSQLSLAGLLPGKNPEAGQSADWSGHYNILQLHERDDANIIKGFRRHIFKLTPFLILLSIITYISYLSYRVYCMVDAQKKAGTVYSQAWVFVAIECCVAIPSISHNIWTMWSFKKRNRPMLRLEGEEVPFVDVFITCCGEDDDVVLDTVRAACEQDYPRDRFRVVILDDAKSASLEAGAQALALTYPNLYYMARVKIPGQPHHFKAGNLNYGLEQMHHLPGGAAPFMAALDADMIPEPFWLRAILPHMLRDPKMALACPPQLFYNTPPADPLAQSLDFFVHVVEPVKDSLGVAWCTGSGYIVRREALDDIGNFPLGSLAEDVATSTMMLGKGWHTAFIHEPLQFGTVPEDFGSHLKQRTRWAIGTIQTSIKLNFCLWGAAVEKMTFAQRFSGFLYAALSFFTIIVSISLFAVPIVLIMQKPLVAYANNDQLLWLMRGAMATVLTNRICELTMFAPAGYHTGQRLSRYQLWMAPYIAMCIIRSFILPSWLGGQTQAFKPTGSLSSALNEREHDSRKNMFIRLWAILINYMAVFHLVFVYFTLVGVTTTTFRCFAIETTTKAELRCMITHAFWPPVTFLFTVNSMWTPISYAIDPPSMPPREHLLDRDPKTGVAHPTAESKKIAFAGQAAWFEFEYSLTTAFTILVFAASFWYF</sequence>
<feature type="transmembrane region" description="Helical" evidence="8">
    <location>
        <begin position="227"/>
        <end position="245"/>
    </location>
</feature>
<feature type="region of interest" description="Disordered" evidence="7">
    <location>
        <begin position="1"/>
        <end position="171"/>
    </location>
</feature>
<keyword evidence="4 8" id="KW-0812">Transmembrane</keyword>
<evidence type="ECO:0000256" key="4">
    <source>
        <dbReference type="ARBA" id="ARBA00022692"/>
    </source>
</evidence>
<dbReference type="InterPro" id="IPR050321">
    <property type="entry name" value="Glycosyltr_2/OpgH_subfam"/>
</dbReference>
<feature type="compositionally biased region" description="Low complexity" evidence="7">
    <location>
        <begin position="7"/>
        <end position="19"/>
    </location>
</feature>
<evidence type="ECO:0000313" key="10">
    <source>
        <dbReference type="Proteomes" id="UP000222788"/>
    </source>
</evidence>
<accession>A0A2C5XLL4</accession>
<evidence type="ECO:0000313" key="9">
    <source>
        <dbReference type="EMBL" id="PHH56256.1"/>
    </source>
</evidence>
<dbReference type="GO" id="GO:0016757">
    <property type="term" value="F:glycosyltransferase activity"/>
    <property type="evidence" value="ECO:0007669"/>
    <property type="project" value="UniProtKB-KW"/>
</dbReference>
<proteinExistence type="predicted"/>
<feature type="transmembrane region" description="Helical" evidence="8">
    <location>
        <begin position="645"/>
        <end position="665"/>
    </location>
</feature>
<dbReference type="InterPro" id="IPR029044">
    <property type="entry name" value="Nucleotide-diphossugar_trans"/>
</dbReference>
<dbReference type="Proteomes" id="UP000222788">
    <property type="component" value="Unassembled WGS sequence"/>
</dbReference>
<evidence type="ECO:0000256" key="7">
    <source>
        <dbReference type="SAM" id="MobiDB-lite"/>
    </source>
</evidence>
<keyword evidence="2" id="KW-0328">Glycosyltransferase</keyword>
<dbReference type="OrthoDB" id="72851at2759"/>
<feature type="compositionally biased region" description="Low complexity" evidence="7">
    <location>
        <begin position="55"/>
        <end position="74"/>
    </location>
</feature>
<name>A0A2C5XLL4_9PEZI</name>
<evidence type="ECO:0000256" key="6">
    <source>
        <dbReference type="ARBA" id="ARBA00023136"/>
    </source>
</evidence>
<feature type="compositionally biased region" description="Polar residues" evidence="7">
    <location>
        <begin position="128"/>
        <end position="143"/>
    </location>
</feature>
<reference evidence="9 10" key="2">
    <citation type="journal article" date="2013" name="IMA Fungus">
        <title>IMA Genome-F 1: Ceratocystis fimbriata: Draft nuclear genome sequence for the plant pathogen, Ceratocystis fimbriata.</title>
        <authorList>
            <person name="Wilken P.M."/>
            <person name="Steenkamp E.T."/>
            <person name="Wingfield M.J."/>
            <person name="de Beer Z.W."/>
            <person name="Wingfield B.D."/>
        </authorList>
    </citation>
    <scope>NUCLEOTIDE SEQUENCE [LARGE SCALE GENOMIC DNA]</scope>
    <source>
        <strain evidence="9 10">CBS 114723</strain>
    </source>
</reference>
<evidence type="ECO:0000256" key="3">
    <source>
        <dbReference type="ARBA" id="ARBA00022679"/>
    </source>
</evidence>
<dbReference type="STRING" id="1035309.A0A2C5XLL4"/>
<evidence type="ECO:0000256" key="8">
    <source>
        <dbReference type="SAM" id="Phobius"/>
    </source>
</evidence>
<dbReference type="EMBL" id="APWK03000001">
    <property type="protein sequence ID" value="PHH56256.1"/>
    <property type="molecule type" value="Genomic_DNA"/>
</dbReference>
<evidence type="ECO:0000256" key="2">
    <source>
        <dbReference type="ARBA" id="ARBA00022676"/>
    </source>
</evidence>
<feature type="transmembrane region" description="Helical" evidence="8">
    <location>
        <begin position="697"/>
        <end position="725"/>
    </location>
</feature>
<gene>
    <name evidence="9" type="primary">bcsABII-A</name>
    <name evidence="9" type="ORF">CFIMG_000471RA</name>
</gene>
<feature type="compositionally biased region" description="Polar residues" evidence="7">
    <location>
        <begin position="87"/>
        <end position="97"/>
    </location>
</feature>
<dbReference type="PANTHER" id="PTHR43867">
    <property type="entry name" value="CELLULOSE SYNTHASE CATALYTIC SUBUNIT A [UDP-FORMING]"/>
    <property type="match status" value="1"/>
</dbReference>
<protein>
    <submittedName>
        <fullName evidence="9">Putative cellulose synthase 2</fullName>
    </submittedName>
</protein>
<dbReference type="AlphaFoldDB" id="A0A2C5XLL4"/>
<dbReference type="Gene3D" id="3.90.550.10">
    <property type="entry name" value="Spore Coat Polysaccharide Biosynthesis Protein SpsA, Chain A"/>
    <property type="match status" value="1"/>
</dbReference>